<feature type="signal peptide" evidence="4">
    <location>
        <begin position="1"/>
        <end position="20"/>
    </location>
</feature>
<keyword evidence="6" id="KW-1185">Reference proteome</keyword>
<dbReference type="EnsemblMetazoa" id="PPA35003.1">
    <property type="protein sequence ID" value="PPA35003.1"/>
    <property type="gene ID" value="WBGene00273372"/>
</dbReference>
<reference evidence="6" key="1">
    <citation type="journal article" date="2008" name="Nat. Genet.">
        <title>The Pristionchus pacificus genome provides a unique perspective on nematode lifestyle and parasitism.</title>
        <authorList>
            <person name="Dieterich C."/>
            <person name="Clifton S.W."/>
            <person name="Schuster L.N."/>
            <person name="Chinwalla A."/>
            <person name="Delehaunty K."/>
            <person name="Dinkelacker I."/>
            <person name="Fulton L."/>
            <person name="Fulton R."/>
            <person name="Godfrey J."/>
            <person name="Minx P."/>
            <person name="Mitreva M."/>
            <person name="Roeseler W."/>
            <person name="Tian H."/>
            <person name="Witte H."/>
            <person name="Yang S.P."/>
            <person name="Wilson R.K."/>
            <person name="Sommer R.J."/>
        </authorList>
    </citation>
    <scope>NUCLEOTIDE SEQUENCE [LARGE SCALE GENOMIC DNA]</scope>
    <source>
        <strain evidence="6">PS312</strain>
    </source>
</reference>
<keyword evidence="1" id="KW-0175">Coiled coil</keyword>
<keyword evidence="3" id="KW-1133">Transmembrane helix</keyword>
<protein>
    <submittedName>
        <fullName evidence="5">Uncharacterized protein</fullName>
    </submittedName>
</protein>
<feature type="region of interest" description="Disordered" evidence="2">
    <location>
        <begin position="415"/>
        <end position="444"/>
    </location>
</feature>
<sequence length="640" mass="68667">MRLAAFAALSLILLISPTATDPTVAAPFGRFHAITRPSSLQAGGNRSDPLAIGSALDVTSPTPSGEENLSLSDLEKEWSNSKALEEKAKNEMAEAEAKFQEKKNAAIEPNRVYDEKKKEWERLDKIATYTNRDHEQRKANANAARKEYNAATTALARATENLAKAEKDLTESPDKIAAAQAKVDALERVPTNMTDTQARKTQKVDGKADLVQEVSRLEADVEAKNGTLLTAIGKKTAQQGLYDSDQCDAPSKQNSPSCNAMRTVLGQLDVAVGRAKTALGRATAALDGPQTELKNFDEDLSELERQIEDLESKNRFLQMHKDMAAEELRILNELPGKVDAAKEIKRLAEQDFTAKETAKNVAEAQLTGRSTEQEEANTSATNAKLAMMQAAVVKDAANGEIEEAEKAWAKAKESHAVAQSTAESWRQRYETAKRKDEEAQKGPSSAVIGGIAVGAVIVVAGVVGLLAVAYRKGWGCFRRFRKGPGKVAPNQSSGSAALESGAQKSKKSAENPKLSPVNESSTNQVASNAAKTSAKLSTAAATAVIGKPAIVVKPLDVYPPTVSIHDVQEGLVPQPVDGRTRFVIDAKDIQNRGNNEFLSRAHGEPVHDLEGEGNEAVLTAIHFARDGNTVTFVGPTSEKS</sequence>
<accession>A0A2A6C7N9</accession>
<evidence type="ECO:0000256" key="1">
    <source>
        <dbReference type="SAM" id="Coils"/>
    </source>
</evidence>
<evidence type="ECO:0000256" key="4">
    <source>
        <dbReference type="SAM" id="SignalP"/>
    </source>
</evidence>
<reference evidence="5" key="2">
    <citation type="submission" date="2022-06" db="UniProtKB">
        <authorList>
            <consortium name="EnsemblMetazoa"/>
        </authorList>
    </citation>
    <scope>IDENTIFICATION</scope>
    <source>
        <strain evidence="5">PS312</strain>
    </source>
</reference>
<dbReference type="Proteomes" id="UP000005239">
    <property type="component" value="Unassembled WGS sequence"/>
</dbReference>
<evidence type="ECO:0000313" key="5">
    <source>
        <dbReference type="EnsemblMetazoa" id="PPA35003.1"/>
    </source>
</evidence>
<keyword evidence="3" id="KW-0812">Transmembrane</keyword>
<dbReference type="AlphaFoldDB" id="A0A2A6C7N9"/>
<evidence type="ECO:0000256" key="3">
    <source>
        <dbReference type="SAM" id="Phobius"/>
    </source>
</evidence>
<accession>A0A8R1YPW9</accession>
<feature type="chain" id="PRO_5043635433" evidence="4">
    <location>
        <begin position="21"/>
        <end position="640"/>
    </location>
</feature>
<feature type="compositionally biased region" description="Basic and acidic residues" evidence="2">
    <location>
        <begin position="425"/>
        <end position="440"/>
    </location>
</feature>
<feature type="transmembrane region" description="Helical" evidence="3">
    <location>
        <begin position="446"/>
        <end position="470"/>
    </location>
</feature>
<proteinExistence type="predicted"/>
<keyword evidence="4" id="KW-0732">Signal</keyword>
<evidence type="ECO:0000313" key="6">
    <source>
        <dbReference type="Proteomes" id="UP000005239"/>
    </source>
</evidence>
<feature type="region of interest" description="Disordered" evidence="2">
    <location>
        <begin position="484"/>
        <end position="526"/>
    </location>
</feature>
<name>A0A2A6C7N9_PRIPA</name>
<evidence type="ECO:0000256" key="2">
    <source>
        <dbReference type="SAM" id="MobiDB-lite"/>
    </source>
</evidence>
<keyword evidence="3" id="KW-0472">Membrane</keyword>
<gene>
    <name evidence="5" type="primary">WBGene00273372</name>
</gene>
<feature type="coiled-coil region" evidence="1">
    <location>
        <begin position="293"/>
        <end position="327"/>
    </location>
</feature>
<organism evidence="5 6">
    <name type="scientific">Pristionchus pacificus</name>
    <name type="common">Parasitic nematode worm</name>
    <dbReference type="NCBI Taxonomy" id="54126"/>
    <lineage>
        <taxon>Eukaryota</taxon>
        <taxon>Metazoa</taxon>
        <taxon>Ecdysozoa</taxon>
        <taxon>Nematoda</taxon>
        <taxon>Chromadorea</taxon>
        <taxon>Rhabditida</taxon>
        <taxon>Rhabditina</taxon>
        <taxon>Diplogasteromorpha</taxon>
        <taxon>Diplogasteroidea</taxon>
        <taxon>Neodiplogasteridae</taxon>
        <taxon>Pristionchus</taxon>
    </lineage>
</organism>
<feature type="coiled-coil region" evidence="1">
    <location>
        <begin position="131"/>
        <end position="168"/>
    </location>
</feature>